<gene>
    <name evidence="12" type="ORF">DB31_9013</name>
</gene>
<evidence type="ECO:0000256" key="4">
    <source>
        <dbReference type="ARBA" id="ARBA00022723"/>
    </source>
</evidence>
<keyword evidence="13" id="KW-1185">Reference proteome</keyword>
<dbReference type="GO" id="GO:0003723">
    <property type="term" value="F:RNA binding"/>
    <property type="evidence" value="ECO:0007669"/>
    <property type="project" value="InterPro"/>
</dbReference>
<dbReference type="InterPro" id="IPR043502">
    <property type="entry name" value="DNA/RNA_pol_sf"/>
</dbReference>
<protein>
    <recommendedName>
        <fullName evidence="1">RNA-directed DNA polymerase</fullName>
        <ecNumber evidence="1">2.7.7.49</ecNumber>
    </recommendedName>
</protein>
<evidence type="ECO:0000256" key="7">
    <source>
        <dbReference type="ARBA" id="ARBA00023118"/>
    </source>
</evidence>
<dbReference type="InterPro" id="IPR000123">
    <property type="entry name" value="Reverse_transcriptase_msDNA"/>
</dbReference>
<dbReference type="GO" id="GO:0051607">
    <property type="term" value="P:defense response to virus"/>
    <property type="evidence" value="ECO:0007669"/>
    <property type="project" value="UniProtKB-KW"/>
</dbReference>
<keyword evidence="2" id="KW-0808">Transferase</keyword>
<dbReference type="SUPFAM" id="SSF56672">
    <property type="entry name" value="DNA/RNA polymerases"/>
    <property type="match status" value="1"/>
</dbReference>
<dbReference type="STRING" id="394096.DB31_9013"/>
<dbReference type="InterPro" id="IPR000477">
    <property type="entry name" value="RT_dom"/>
</dbReference>
<evidence type="ECO:0000313" key="13">
    <source>
        <dbReference type="Proteomes" id="UP000028725"/>
    </source>
</evidence>
<keyword evidence="4" id="KW-0479">Metal-binding</keyword>
<name>A0A085WGI6_9BACT</name>
<dbReference type="PATRIC" id="fig|394096.3.peg.5040"/>
<dbReference type="AlphaFoldDB" id="A0A085WGI6"/>
<evidence type="ECO:0000256" key="3">
    <source>
        <dbReference type="ARBA" id="ARBA00022695"/>
    </source>
</evidence>
<comment type="similarity">
    <text evidence="8">Belongs to the bacterial reverse transcriptase family.</text>
</comment>
<dbReference type="Proteomes" id="UP000028725">
    <property type="component" value="Unassembled WGS sequence"/>
</dbReference>
<dbReference type="PRINTS" id="PR00866">
    <property type="entry name" value="RNADNAPOLMS"/>
</dbReference>
<evidence type="ECO:0000256" key="1">
    <source>
        <dbReference type="ARBA" id="ARBA00012493"/>
    </source>
</evidence>
<proteinExistence type="inferred from homology"/>
<keyword evidence="5" id="KW-0460">Magnesium</keyword>
<organism evidence="12 13">
    <name type="scientific">Hyalangium minutum</name>
    <dbReference type="NCBI Taxonomy" id="394096"/>
    <lineage>
        <taxon>Bacteria</taxon>
        <taxon>Pseudomonadati</taxon>
        <taxon>Myxococcota</taxon>
        <taxon>Myxococcia</taxon>
        <taxon>Myxococcales</taxon>
        <taxon>Cystobacterineae</taxon>
        <taxon>Archangiaceae</taxon>
        <taxon>Hyalangium</taxon>
    </lineage>
</organism>
<dbReference type="EC" id="2.7.7.49" evidence="1"/>
<dbReference type="EMBL" id="JMCB01000009">
    <property type="protein sequence ID" value="KFE66799.1"/>
    <property type="molecule type" value="Genomic_DNA"/>
</dbReference>
<feature type="region of interest" description="Disordered" evidence="10">
    <location>
        <begin position="112"/>
        <end position="136"/>
    </location>
</feature>
<sequence length="471" mass="52972">MDLVGLLLELKPLMADPEANFKRITALLEQHQNLAEYEVARFYVSRQWLAPVGRMLRSVDPRERHQGTQQIPLLFARATASAQLRRLVKDPDKQVAGAARAAVHKLGLADVAPPDRRFKPPRHPTPQSRGGWNPTGWNFGLPMRWGGRPKKQPPLKGKLPKLSTRKDVAELVGVQEEELAALMRPGTEAGSGYVEFEVPKRSGGVRRISAPRAKLKEVQRAILEKILEQMPTHDAAHGFVKGRSTVSNAEPHTGATVVVRVDLEDFFPTVHYRRVKGLFQAHGYGDEVARTLAGLSTHRPKLPDGTVVWPGALPQGAPTSPAIANLVCRRMDARLTALAKKAGATYTRYADDLSFSFEKPPEKLGRFLWWVNAILQQEGFLENAPKRRVMRKNSRQRVTGLTVNEQVSIPREERRRFKAILNNCRKHGVESQSRGRKDFSGWLRGYAAYVKMVHPELGERWQREVKELLGE</sequence>
<accession>A0A085WGI6</accession>
<evidence type="ECO:0000256" key="5">
    <source>
        <dbReference type="ARBA" id="ARBA00022842"/>
    </source>
</evidence>
<dbReference type="PROSITE" id="PS50878">
    <property type="entry name" value="RT_POL"/>
    <property type="match status" value="1"/>
</dbReference>
<dbReference type="CDD" id="cd03487">
    <property type="entry name" value="RT_Bac_retron_II"/>
    <property type="match status" value="1"/>
</dbReference>
<evidence type="ECO:0000256" key="9">
    <source>
        <dbReference type="ARBA" id="ARBA00048173"/>
    </source>
</evidence>
<dbReference type="PANTHER" id="PTHR34047">
    <property type="entry name" value="NUCLEAR INTRON MATURASE 1, MITOCHONDRIAL-RELATED"/>
    <property type="match status" value="1"/>
</dbReference>
<feature type="domain" description="Reverse transcriptase" evidence="11">
    <location>
        <begin position="179"/>
        <end position="403"/>
    </location>
</feature>
<evidence type="ECO:0000256" key="8">
    <source>
        <dbReference type="ARBA" id="ARBA00034120"/>
    </source>
</evidence>
<comment type="catalytic activity">
    <reaction evidence="9">
        <text>DNA(n) + a 2'-deoxyribonucleoside 5'-triphosphate = DNA(n+1) + diphosphate</text>
        <dbReference type="Rhea" id="RHEA:22508"/>
        <dbReference type="Rhea" id="RHEA-COMP:17339"/>
        <dbReference type="Rhea" id="RHEA-COMP:17340"/>
        <dbReference type="ChEBI" id="CHEBI:33019"/>
        <dbReference type="ChEBI" id="CHEBI:61560"/>
        <dbReference type="ChEBI" id="CHEBI:173112"/>
        <dbReference type="EC" id="2.7.7.49"/>
    </reaction>
</comment>
<keyword evidence="7" id="KW-0051">Antiviral defense</keyword>
<evidence type="ECO:0000256" key="10">
    <source>
        <dbReference type="SAM" id="MobiDB-lite"/>
    </source>
</evidence>
<dbReference type="PANTHER" id="PTHR34047:SF7">
    <property type="entry name" value="RNA-DIRECTED DNA POLYMERASE"/>
    <property type="match status" value="1"/>
</dbReference>
<dbReference type="GO" id="GO:0003964">
    <property type="term" value="F:RNA-directed DNA polymerase activity"/>
    <property type="evidence" value="ECO:0007669"/>
    <property type="project" value="UniProtKB-KW"/>
</dbReference>
<keyword evidence="6 12" id="KW-0695">RNA-directed DNA polymerase</keyword>
<dbReference type="InterPro" id="IPR051083">
    <property type="entry name" value="GrpII_Intron_Splice-Mob/Def"/>
</dbReference>
<evidence type="ECO:0000313" key="12">
    <source>
        <dbReference type="EMBL" id="KFE66799.1"/>
    </source>
</evidence>
<reference evidence="12 13" key="1">
    <citation type="submission" date="2014-04" db="EMBL/GenBank/DDBJ databases">
        <title>Genome assembly of Hyalangium minutum DSM 14724.</title>
        <authorList>
            <person name="Sharma G."/>
            <person name="Subramanian S."/>
        </authorList>
    </citation>
    <scope>NUCLEOTIDE SEQUENCE [LARGE SCALE GENOMIC DNA]</scope>
    <source>
        <strain evidence="12 13">DSM 14724</strain>
    </source>
</reference>
<evidence type="ECO:0000259" key="11">
    <source>
        <dbReference type="PROSITE" id="PS50878"/>
    </source>
</evidence>
<evidence type="ECO:0000256" key="2">
    <source>
        <dbReference type="ARBA" id="ARBA00022679"/>
    </source>
</evidence>
<evidence type="ECO:0000256" key="6">
    <source>
        <dbReference type="ARBA" id="ARBA00022918"/>
    </source>
</evidence>
<keyword evidence="3" id="KW-0548">Nucleotidyltransferase</keyword>
<dbReference type="GO" id="GO:0046872">
    <property type="term" value="F:metal ion binding"/>
    <property type="evidence" value="ECO:0007669"/>
    <property type="project" value="UniProtKB-KW"/>
</dbReference>
<comment type="caution">
    <text evidence="12">The sequence shown here is derived from an EMBL/GenBank/DDBJ whole genome shotgun (WGS) entry which is preliminary data.</text>
</comment>
<dbReference type="Pfam" id="PF00078">
    <property type="entry name" value="RVT_1"/>
    <property type="match status" value="1"/>
</dbReference>